<reference evidence="1 2" key="1">
    <citation type="submission" date="2020-03" db="EMBL/GenBank/DDBJ databases">
        <title>Genomic Encyclopedia of Archaeal and Bacterial Type Strains, Phase II (KMG-II): from individual species to whole genera.</title>
        <authorList>
            <person name="Goeker M."/>
        </authorList>
    </citation>
    <scope>NUCLEOTIDE SEQUENCE [LARGE SCALE GENOMIC DNA]</scope>
    <source>
        <strain evidence="1 2">DSM 4749</strain>
    </source>
</reference>
<organism evidence="1 2">
    <name type="scientific">Saccharococcus thermophilus</name>
    <dbReference type="NCBI Taxonomy" id="29396"/>
    <lineage>
        <taxon>Bacteria</taxon>
        <taxon>Bacillati</taxon>
        <taxon>Bacillota</taxon>
        <taxon>Bacilli</taxon>
        <taxon>Bacillales</taxon>
        <taxon>Anoxybacillaceae</taxon>
        <taxon>Saccharococcus</taxon>
    </lineage>
</organism>
<name>A0A846MFV3_9BACL</name>
<protein>
    <recommendedName>
        <fullName evidence="3">Cytosolic protein</fullName>
    </recommendedName>
</protein>
<proteinExistence type="predicted"/>
<sequence length="83" mass="9660">MKFVDELYEYYKNRLTGDEEDAEVMTMSILEELDRNDLLQLIQEMADEELMGMVGLYILESLKAKMAQDGIGQTKLRDMPIVH</sequence>
<evidence type="ECO:0008006" key="3">
    <source>
        <dbReference type="Google" id="ProtNLM"/>
    </source>
</evidence>
<dbReference type="Proteomes" id="UP000532769">
    <property type="component" value="Unassembled WGS sequence"/>
</dbReference>
<comment type="caution">
    <text evidence="1">The sequence shown here is derived from an EMBL/GenBank/DDBJ whole genome shotgun (WGS) entry which is preliminary data.</text>
</comment>
<dbReference type="RefSeq" id="WP_166909246.1">
    <property type="nucleotide sequence ID" value="NZ_JAASRS010000001.1"/>
</dbReference>
<gene>
    <name evidence="1" type="ORF">BDD39_001309</name>
</gene>
<dbReference type="EMBL" id="JAASRS010000001">
    <property type="protein sequence ID" value="NIK14799.1"/>
    <property type="molecule type" value="Genomic_DNA"/>
</dbReference>
<keyword evidence="2" id="KW-1185">Reference proteome</keyword>
<evidence type="ECO:0000313" key="1">
    <source>
        <dbReference type="EMBL" id="NIK14799.1"/>
    </source>
</evidence>
<dbReference type="Pfam" id="PF19651">
    <property type="entry name" value="DUF6154"/>
    <property type="match status" value="1"/>
</dbReference>
<dbReference type="InterPro" id="IPR046152">
    <property type="entry name" value="DUF6154"/>
</dbReference>
<evidence type="ECO:0000313" key="2">
    <source>
        <dbReference type="Proteomes" id="UP000532769"/>
    </source>
</evidence>
<dbReference type="AlphaFoldDB" id="A0A846MFV3"/>
<accession>A0A846MFV3</accession>